<gene>
    <name evidence="2" type="ORF">CB5_LOCUS14293</name>
</gene>
<name>A0A6V7PJM7_ANACO</name>
<sequence>MHQKVEETGETILFLSQRDCRLLCLYLAGSSASTSPHLLPDHHHLPYHHPSRRSRRPPPPPPPWPAPGAYGFVESSSSSSSSDLSLLNSHAHAHPDGGRTLRLRLAKAEVARLMHESTNAARKIMDLWVARNQHPSPPRPTALRPRPCGRQSAAHSRPCEVWPRGPDEREINLELISSRTGANSR</sequence>
<organism evidence="2">
    <name type="scientific">Ananas comosus var. bracteatus</name>
    <name type="common">red pineapple</name>
    <dbReference type="NCBI Taxonomy" id="296719"/>
    <lineage>
        <taxon>Eukaryota</taxon>
        <taxon>Viridiplantae</taxon>
        <taxon>Streptophyta</taxon>
        <taxon>Embryophyta</taxon>
        <taxon>Tracheophyta</taxon>
        <taxon>Spermatophyta</taxon>
        <taxon>Magnoliopsida</taxon>
        <taxon>Liliopsida</taxon>
        <taxon>Poales</taxon>
        <taxon>Bromeliaceae</taxon>
        <taxon>Bromelioideae</taxon>
        <taxon>Ananas</taxon>
    </lineage>
</organism>
<feature type="compositionally biased region" description="Basic residues" evidence="1">
    <location>
        <begin position="45"/>
        <end position="56"/>
    </location>
</feature>
<protein>
    <submittedName>
        <fullName evidence="2">Uncharacterized protein</fullName>
    </submittedName>
</protein>
<reference evidence="2" key="1">
    <citation type="submission" date="2020-07" db="EMBL/GenBank/DDBJ databases">
        <authorList>
            <person name="Lin J."/>
        </authorList>
    </citation>
    <scope>NUCLEOTIDE SEQUENCE</scope>
</reference>
<dbReference type="EMBL" id="LR862148">
    <property type="protein sequence ID" value="CAD1831082.1"/>
    <property type="molecule type" value="Genomic_DNA"/>
</dbReference>
<proteinExistence type="predicted"/>
<accession>A0A6V7PJM7</accession>
<feature type="compositionally biased region" description="Pro residues" evidence="1">
    <location>
        <begin position="57"/>
        <end position="66"/>
    </location>
</feature>
<evidence type="ECO:0000256" key="1">
    <source>
        <dbReference type="SAM" id="MobiDB-lite"/>
    </source>
</evidence>
<dbReference type="AlphaFoldDB" id="A0A6V7PJM7"/>
<feature type="compositionally biased region" description="Low complexity" evidence="1">
    <location>
        <begin position="75"/>
        <end position="89"/>
    </location>
</feature>
<feature type="region of interest" description="Disordered" evidence="1">
    <location>
        <begin position="134"/>
        <end position="163"/>
    </location>
</feature>
<evidence type="ECO:0000313" key="2">
    <source>
        <dbReference type="EMBL" id="CAD1831082.1"/>
    </source>
</evidence>
<feature type="region of interest" description="Disordered" evidence="1">
    <location>
        <begin position="43"/>
        <end position="97"/>
    </location>
</feature>